<evidence type="ECO:0000259" key="1">
    <source>
        <dbReference type="Pfam" id="PF09851"/>
    </source>
</evidence>
<evidence type="ECO:0000313" key="2">
    <source>
        <dbReference type="EMBL" id="KAL1510311.1"/>
    </source>
</evidence>
<dbReference type="EMBL" id="JBGBPQ010000015">
    <property type="protein sequence ID" value="KAL1510311.1"/>
    <property type="molecule type" value="Genomic_DNA"/>
</dbReference>
<dbReference type="Pfam" id="PF09851">
    <property type="entry name" value="SHOCT"/>
    <property type="match status" value="1"/>
</dbReference>
<proteinExistence type="predicted"/>
<accession>A0AB34J078</accession>
<dbReference type="InterPro" id="IPR018649">
    <property type="entry name" value="SHOCT"/>
</dbReference>
<comment type="caution">
    <text evidence="2">The sequence shown here is derived from an EMBL/GenBank/DDBJ whole genome shotgun (WGS) entry which is preliminary data.</text>
</comment>
<feature type="domain" description="SHOCT" evidence="1">
    <location>
        <begin position="93"/>
        <end position="120"/>
    </location>
</feature>
<sequence>MTACMVKKDYMGRVFLPPAPSAELHINFGWNVQNGQLYPEWVPIFEEAISKKDYDALVSKIRDYLDKNAINELLPTVMPVVPSTMVRDDDSMEKLKKLKELLDAGAISNEEYNQKKAELMKRI</sequence>
<protein>
    <recommendedName>
        <fullName evidence="1">SHOCT domain-containing protein</fullName>
    </recommendedName>
</protein>
<dbReference type="AlphaFoldDB" id="A0AB34J078"/>
<reference evidence="2 3" key="1">
    <citation type="journal article" date="2024" name="Science">
        <title>Giant polyketide synthase enzymes in the biosynthesis of giant marine polyether toxins.</title>
        <authorList>
            <person name="Fallon T.R."/>
            <person name="Shende V.V."/>
            <person name="Wierzbicki I.H."/>
            <person name="Pendleton A.L."/>
            <person name="Watervoot N.F."/>
            <person name="Auber R.P."/>
            <person name="Gonzalez D.J."/>
            <person name="Wisecaver J.H."/>
            <person name="Moore B.S."/>
        </authorList>
    </citation>
    <scope>NUCLEOTIDE SEQUENCE [LARGE SCALE GENOMIC DNA]</scope>
    <source>
        <strain evidence="2 3">12B1</strain>
    </source>
</reference>
<name>A0AB34J078_PRYPA</name>
<dbReference type="Proteomes" id="UP001515480">
    <property type="component" value="Unassembled WGS sequence"/>
</dbReference>
<gene>
    <name evidence="2" type="ORF">AB1Y20_006631</name>
</gene>
<keyword evidence="3" id="KW-1185">Reference proteome</keyword>
<organism evidence="2 3">
    <name type="scientific">Prymnesium parvum</name>
    <name type="common">Toxic golden alga</name>
    <dbReference type="NCBI Taxonomy" id="97485"/>
    <lineage>
        <taxon>Eukaryota</taxon>
        <taxon>Haptista</taxon>
        <taxon>Haptophyta</taxon>
        <taxon>Prymnesiophyceae</taxon>
        <taxon>Prymnesiales</taxon>
        <taxon>Prymnesiaceae</taxon>
        <taxon>Prymnesium</taxon>
    </lineage>
</organism>
<evidence type="ECO:0000313" key="3">
    <source>
        <dbReference type="Proteomes" id="UP001515480"/>
    </source>
</evidence>